<name>A0ABN8Y0M2_RANTA</name>
<evidence type="ECO:0000313" key="1">
    <source>
        <dbReference type="EMBL" id="CAI9154809.1"/>
    </source>
</evidence>
<sequence length="124" mass="14252">MQRNNKCKGPEIRMGLMCLRSRQKDLCGWTLEGRDGCSEDHRDLGQEGEFDPKWHRLPCMRLRSEPWASLAGQWVGEGGFSVSLILLHVLLRGHLPKTGEARGVSRYRLHDFMDFLIITRLMGT</sequence>
<reference evidence="1" key="1">
    <citation type="submission" date="2023-04" db="EMBL/GenBank/DDBJ databases">
        <authorList>
            <consortium name="ELIXIR-Norway"/>
        </authorList>
    </citation>
    <scope>NUCLEOTIDE SEQUENCE [LARGE SCALE GENOMIC DNA]</scope>
</reference>
<organism evidence="1 2">
    <name type="scientific">Rangifer tarandus platyrhynchus</name>
    <name type="common">Svalbard reindeer</name>
    <dbReference type="NCBI Taxonomy" id="3082113"/>
    <lineage>
        <taxon>Eukaryota</taxon>
        <taxon>Metazoa</taxon>
        <taxon>Chordata</taxon>
        <taxon>Craniata</taxon>
        <taxon>Vertebrata</taxon>
        <taxon>Euteleostomi</taxon>
        <taxon>Mammalia</taxon>
        <taxon>Eutheria</taxon>
        <taxon>Laurasiatheria</taxon>
        <taxon>Artiodactyla</taxon>
        <taxon>Ruminantia</taxon>
        <taxon>Pecora</taxon>
        <taxon>Cervidae</taxon>
        <taxon>Odocoileinae</taxon>
        <taxon>Rangifer</taxon>
    </lineage>
</organism>
<accession>A0ABN8Y0M2</accession>
<gene>
    <name evidence="1" type="ORF">MRATA1EN1_LOCUS3771</name>
</gene>
<evidence type="ECO:0000313" key="2">
    <source>
        <dbReference type="Proteomes" id="UP001176941"/>
    </source>
</evidence>
<protein>
    <submittedName>
        <fullName evidence="1">Uncharacterized protein</fullName>
    </submittedName>
</protein>
<dbReference type="Proteomes" id="UP001176941">
    <property type="component" value="Chromosome 11"/>
</dbReference>
<dbReference type="EMBL" id="OX459947">
    <property type="protein sequence ID" value="CAI9154809.1"/>
    <property type="molecule type" value="Genomic_DNA"/>
</dbReference>
<keyword evidence="2" id="KW-1185">Reference proteome</keyword>
<proteinExistence type="predicted"/>